<protein>
    <submittedName>
        <fullName evidence="11">Acyl-CoA dehydrogenase</fullName>
    </submittedName>
</protein>
<dbReference type="GO" id="GO:0003995">
    <property type="term" value="F:acyl-CoA dehydrogenase activity"/>
    <property type="evidence" value="ECO:0007669"/>
    <property type="project" value="TreeGrafter"/>
</dbReference>
<dbReference type="GO" id="GO:0033539">
    <property type="term" value="P:fatty acid beta-oxidation using acyl-CoA dehydrogenase"/>
    <property type="evidence" value="ECO:0007669"/>
    <property type="project" value="TreeGrafter"/>
</dbReference>
<evidence type="ECO:0000256" key="7">
    <source>
        <dbReference type="RuleBase" id="RU362125"/>
    </source>
</evidence>
<feature type="domain" description="Acyl-CoA dehydrogenase/oxidase C-terminal" evidence="8">
    <location>
        <begin position="240"/>
        <end position="391"/>
    </location>
</feature>
<dbReference type="OrthoDB" id="9769473at2"/>
<comment type="similarity">
    <text evidence="2 7">Belongs to the acyl-CoA dehydrogenase family.</text>
</comment>
<dbReference type="Pfam" id="PF00441">
    <property type="entry name" value="Acyl-CoA_dh_1"/>
    <property type="match status" value="1"/>
</dbReference>
<name>A0A4U1BJR2_9GAMM</name>
<dbReference type="InterPro" id="IPR009100">
    <property type="entry name" value="AcylCoA_DH/oxidase_NM_dom_sf"/>
</dbReference>
<feature type="domain" description="Acyl-CoA oxidase/dehydrogenase middle" evidence="9">
    <location>
        <begin position="128"/>
        <end position="228"/>
    </location>
</feature>
<dbReference type="AlphaFoldDB" id="A0A4U1BJR2"/>
<dbReference type="InterPro" id="IPR006091">
    <property type="entry name" value="Acyl-CoA_Oxase/DH_mid-dom"/>
</dbReference>
<keyword evidence="4 7" id="KW-0285">Flavoprotein</keyword>
<dbReference type="SUPFAM" id="SSF47203">
    <property type="entry name" value="Acyl-CoA dehydrogenase C-terminal domain-like"/>
    <property type="match status" value="1"/>
</dbReference>
<keyword evidence="6 7" id="KW-0560">Oxidoreductase</keyword>
<proteinExistence type="inferred from homology"/>
<dbReference type="InterPro" id="IPR013786">
    <property type="entry name" value="AcylCoA_DH/ox_N"/>
</dbReference>
<comment type="cofactor">
    <cofactor evidence="1 7">
        <name>FAD</name>
        <dbReference type="ChEBI" id="CHEBI:57692"/>
    </cofactor>
</comment>
<dbReference type="InterPro" id="IPR046373">
    <property type="entry name" value="Acyl-CoA_Oxase/DH_mid-dom_sf"/>
</dbReference>
<feature type="domain" description="Acyl-CoA dehydrogenase/oxidase N-terminal" evidence="10">
    <location>
        <begin position="11"/>
        <end position="124"/>
    </location>
</feature>
<dbReference type="RefSeq" id="WP_136864733.1">
    <property type="nucleotide sequence ID" value="NZ_SWCJ01000018.1"/>
</dbReference>
<evidence type="ECO:0000259" key="8">
    <source>
        <dbReference type="Pfam" id="PF00441"/>
    </source>
</evidence>
<dbReference type="InterPro" id="IPR037069">
    <property type="entry name" value="AcylCoA_DH/ox_N_sf"/>
</dbReference>
<dbReference type="GO" id="GO:0050660">
    <property type="term" value="F:flavin adenine dinucleotide binding"/>
    <property type="evidence" value="ECO:0007669"/>
    <property type="project" value="InterPro"/>
</dbReference>
<organism evidence="11 12">
    <name type="scientific">Ferrimonas aestuarii</name>
    <dbReference type="NCBI Taxonomy" id="2569539"/>
    <lineage>
        <taxon>Bacteria</taxon>
        <taxon>Pseudomonadati</taxon>
        <taxon>Pseudomonadota</taxon>
        <taxon>Gammaproteobacteria</taxon>
        <taxon>Alteromonadales</taxon>
        <taxon>Ferrimonadaceae</taxon>
        <taxon>Ferrimonas</taxon>
    </lineage>
</organism>
<evidence type="ECO:0000256" key="4">
    <source>
        <dbReference type="ARBA" id="ARBA00022630"/>
    </source>
</evidence>
<comment type="subunit">
    <text evidence="3">Homodimer.</text>
</comment>
<accession>A0A4U1BJR2</accession>
<dbReference type="Proteomes" id="UP000305675">
    <property type="component" value="Unassembled WGS sequence"/>
</dbReference>
<dbReference type="InterPro" id="IPR036250">
    <property type="entry name" value="AcylCo_DH-like_C"/>
</dbReference>
<dbReference type="Pfam" id="PF02771">
    <property type="entry name" value="Acyl-CoA_dh_N"/>
    <property type="match status" value="1"/>
</dbReference>
<dbReference type="FunFam" id="2.40.110.10:FF:000002">
    <property type="entry name" value="Acyl-CoA dehydrogenase fadE12"/>
    <property type="match status" value="1"/>
</dbReference>
<dbReference type="PANTHER" id="PTHR48083:SF13">
    <property type="entry name" value="ACYL-COA DEHYDROGENASE FAMILY MEMBER 11"/>
    <property type="match status" value="1"/>
</dbReference>
<evidence type="ECO:0000256" key="2">
    <source>
        <dbReference type="ARBA" id="ARBA00009347"/>
    </source>
</evidence>
<gene>
    <name evidence="11" type="ORF">FCL42_17530</name>
</gene>
<dbReference type="Gene3D" id="1.20.140.10">
    <property type="entry name" value="Butyryl-CoA Dehydrogenase, subunit A, domain 3"/>
    <property type="match status" value="1"/>
</dbReference>
<sequence>MDFTPSARVQSLLEPVQKLVREQLLPLEPLLLAHQYSELMVEIDKVRRVVKQQGLWAPHLPASVGGMGLSLLEFAQLSQCLGYSPLGHLAFGCQAPDAGNAELLLHAGSDAQKDRYLQPLALGEIRSCFAMTERHLAGSNPTLMESRAELDGEHWLINAHKWFTTAAQGAEFAIVMAKTDADAPKHKQASMFLVPMDTQGVSRVRNISVMGSSGHGPFSHAEMKFEQVRVPKTALIGERGQGFALAQSRLGPGRIHHCMRWLGLAERALHQTRDYLSRRMVSAELSLAQQPVAQAMLARAWAQYESARWLVLHTAWQVDQQNFTDAKAAISMIKFQTAQMLQQVVDMAVQLHGGLGVTDDTVLAFIYREERAARIYDGPDEVHQLSAAKQLIRQGMA</sequence>
<dbReference type="SUPFAM" id="SSF56645">
    <property type="entry name" value="Acyl-CoA dehydrogenase NM domain-like"/>
    <property type="match status" value="1"/>
</dbReference>
<dbReference type="Pfam" id="PF02770">
    <property type="entry name" value="Acyl-CoA_dh_M"/>
    <property type="match status" value="1"/>
</dbReference>
<evidence type="ECO:0000256" key="3">
    <source>
        <dbReference type="ARBA" id="ARBA00011738"/>
    </source>
</evidence>
<keyword evidence="5 7" id="KW-0274">FAD</keyword>
<comment type="caution">
    <text evidence="11">The sequence shown here is derived from an EMBL/GenBank/DDBJ whole genome shotgun (WGS) entry which is preliminary data.</text>
</comment>
<evidence type="ECO:0000256" key="1">
    <source>
        <dbReference type="ARBA" id="ARBA00001974"/>
    </source>
</evidence>
<evidence type="ECO:0000256" key="5">
    <source>
        <dbReference type="ARBA" id="ARBA00022827"/>
    </source>
</evidence>
<evidence type="ECO:0000259" key="9">
    <source>
        <dbReference type="Pfam" id="PF02770"/>
    </source>
</evidence>
<keyword evidence="12" id="KW-1185">Reference proteome</keyword>
<dbReference type="EMBL" id="SWCJ01000018">
    <property type="protein sequence ID" value="TKB51644.1"/>
    <property type="molecule type" value="Genomic_DNA"/>
</dbReference>
<reference evidence="11 12" key="1">
    <citation type="submission" date="2019-04" db="EMBL/GenBank/DDBJ databases">
        <authorList>
            <person name="Hwang J.C."/>
        </authorList>
    </citation>
    <scope>NUCLEOTIDE SEQUENCE [LARGE SCALE GENOMIC DNA]</scope>
    <source>
        <strain evidence="11 12">IMCC35002</strain>
    </source>
</reference>
<evidence type="ECO:0000259" key="10">
    <source>
        <dbReference type="Pfam" id="PF02771"/>
    </source>
</evidence>
<dbReference type="InterPro" id="IPR050741">
    <property type="entry name" value="Acyl-CoA_dehydrogenase"/>
</dbReference>
<dbReference type="Gene3D" id="1.10.540.10">
    <property type="entry name" value="Acyl-CoA dehydrogenase/oxidase, N-terminal domain"/>
    <property type="match status" value="1"/>
</dbReference>
<evidence type="ECO:0000256" key="6">
    <source>
        <dbReference type="ARBA" id="ARBA00023002"/>
    </source>
</evidence>
<evidence type="ECO:0000313" key="12">
    <source>
        <dbReference type="Proteomes" id="UP000305675"/>
    </source>
</evidence>
<dbReference type="InterPro" id="IPR009075">
    <property type="entry name" value="AcylCo_DH/oxidase_C"/>
</dbReference>
<evidence type="ECO:0000313" key="11">
    <source>
        <dbReference type="EMBL" id="TKB51644.1"/>
    </source>
</evidence>
<dbReference type="Gene3D" id="2.40.110.10">
    <property type="entry name" value="Butyryl-CoA Dehydrogenase, subunit A, domain 2"/>
    <property type="match status" value="1"/>
</dbReference>
<dbReference type="PANTHER" id="PTHR48083">
    <property type="entry name" value="MEDIUM-CHAIN SPECIFIC ACYL-COA DEHYDROGENASE, MITOCHONDRIAL-RELATED"/>
    <property type="match status" value="1"/>
</dbReference>
<dbReference type="GO" id="GO:0005737">
    <property type="term" value="C:cytoplasm"/>
    <property type="evidence" value="ECO:0007669"/>
    <property type="project" value="TreeGrafter"/>
</dbReference>